<dbReference type="PANTHER" id="PTHR45724:SF27">
    <property type="entry name" value="AQUAPORIN NIP2-1-RELATED"/>
    <property type="match status" value="1"/>
</dbReference>
<evidence type="ECO:0000256" key="1">
    <source>
        <dbReference type="ARBA" id="ARBA00004141"/>
    </source>
</evidence>
<dbReference type="Pfam" id="PF00230">
    <property type="entry name" value="MIP"/>
    <property type="match status" value="1"/>
</dbReference>
<dbReference type="GO" id="GO:0016020">
    <property type="term" value="C:membrane"/>
    <property type="evidence" value="ECO:0007669"/>
    <property type="project" value="UniProtKB-SubCell"/>
</dbReference>
<feature type="transmembrane region" description="Helical" evidence="7">
    <location>
        <begin position="200"/>
        <end position="220"/>
    </location>
</feature>
<organism evidence="8 9">
    <name type="scientific">Thlaspi arvense</name>
    <name type="common">Field penny-cress</name>
    <dbReference type="NCBI Taxonomy" id="13288"/>
    <lineage>
        <taxon>Eukaryota</taxon>
        <taxon>Viridiplantae</taxon>
        <taxon>Streptophyta</taxon>
        <taxon>Embryophyta</taxon>
        <taxon>Tracheophyta</taxon>
        <taxon>Spermatophyta</taxon>
        <taxon>Magnoliopsida</taxon>
        <taxon>eudicotyledons</taxon>
        <taxon>Gunneridae</taxon>
        <taxon>Pentapetalae</taxon>
        <taxon>rosids</taxon>
        <taxon>malvids</taxon>
        <taxon>Brassicales</taxon>
        <taxon>Brassicaceae</taxon>
        <taxon>Thlaspideae</taxon>
        <taxon>Thlaspi</taxon>
    </lineage>
</organism>
<evidence type="ECO:0000256" key="5">
    <source>
        <dbReference type="ARBA" id="ARBA00023136"/>
    </source>
</evidence>
<evidence type="ECO:0000256" key="3">
    <source>
        <dbReference type="ARBA" id="ARBA00022692"/>
    </source>
</evidence>
<dbReference type="SUPFAM" id="SSF81338">
    <property type="entry name" value="Aquaporin-like"/>
    <property type="match status" value="1"/>
</dbReference>
<feature type="transmembrane region" description="Helical" evidence="7">
    <location>
        <begin position="168"/>
        <end position="188"/>
    </location>
</feature>
<dbReference type="PROSITE" id="PS00221">
    <property type="entry name" value="MIP"/>
    <property type="match status" value="1"/>
</dbReference>
<comment type="subcellular location">
    <subcellularLocation>
        <location evidence="1">Membrane</location>
        <topology evidence="1">Multi-pass membrane protein</topology>
    </subcellularLocation>
</comment>
<dbReference type="PRINTS" id="PR00783">
    <property type="entry name" value="MINTRINSICP"/>
</dbReference>
<comment type="similarity">
    <text evidence="6">Belongs to the MIP/aquaporin (TC 1.A.8) family.</text>
</comment>
<dbReference type="AlphaFoldDB" id="A0AAU9S434"/>
<feature type="transmembrane region" description="Helical" evidence="7">
    <location>
        <begin position="75"/>
        <end position="96"/>
    </location>
</feature>
<evidence type="ECO:0000256" key="6">
    <source>
        <dbReference type="RuleBase" id="RU000477"/>
    </source>
</evidence>
<dbReference type="InterPro" id="IPR034294">
    <property type="entry name" value="Aquaporin_transptr"/>
</dbReference>
<accession>A0AAU9S434</accession>
<dbReference type="EMBL" id="OU466860">
    <property type="protein sequence ID" value="CAH2059430.1"/>
    <property type="molecule type" value="Genomic_DNA"/>
</dbReference>
<evidence type="ECO:0000256" key="2">
    <source>
        <dbReference type="ARBA" id="ARBA00022448"/>
    </source>
</evidence>
<feature type="transmembrane region" description="Helical" evidence="7">
    <location>
        <begin position="240"/>
        <end position="261"/>
    </location>
</feature>
<dbReference type="CDD" id="cd00333">
    <property type="entry name" value="MIP"/>
    <property type="match status" value="1"/>
</dbReference>
<dbReference type="PANTHER" id="PTHR45724">
    <property type="entry name" value="AQUAPORIN NIP2-1"/>
    <property type="match status" value="1"/>
</dbReference>
<dbReference type="InterPro" id="IPR023271">
    <property type="entry name" value="Aquaporin-like"/>
</dbReference>
<feature type="transmembrane region" description="Helical" evidence="7">
    <location>
        <begin position="48"/>
        <end position="68"/>
    </location>
</feature>
<dbReference type="InterPro" id="IPR022357">
    <property type="entry name" value="MIP_CS"/>
</dbReference>
<dbReference type="GO" id="GO:0015267">
    <property type="term" value="F:channel activity"/>
    <property type="evidence" value="ECO:0007669"/>
    <property type="project" value="InterPro"/>
</dbReference>
<proteinExistence type="inferred from homology"/>
<evidence type="ECO:0000313" key="8">
    <source>
        <dbReference type="EMBL" id="CAH2059430.1"/>
    </source>
</evidence>
<evidence type="ECO:0000256" key="4">
    <source>
        <dbReference type="ARBA" id="ARBA00022989"/>
    </source>
</evidence>
<keyword evidence="4 7" id="KW-1133">Transmembrane helix</keyword>
<keyword evidence="9" id="KW-1185">Reference proteome</keyword>
<dbReference type="NCBIfam" id="TIGR00861">
    <property type="entry name" value="MIP"/>
    <property type="match status" value="1"/>
</dbReference>
<name>A0AAU9S434_THLAR</name>
<keyword evidence="2 6" id="KW-0813">Transport</keyword>
<evidence type="ECO:0000256" key="7">
    <source>
        <dbReference type="SAM" id="Phobius"/>
    </source>
</evidence>
<keyword evidence="3 6" id="KW-0812">Transmembrane</keyword>
<sequence>MDDISVSKSNYGNVVVLNIKAPPVADTSLPSFPPTSPPLFSVHFFQKLIAELVGTYYLIFAGCAAIAVNAQHHNAVTLVGIAMVWGIVIMVLVYTLGHTSAHFNPAVTIALASTQRFPLNQVPAYIAVQVIGSTLASATLRLLFDLNNDVCSKKHDVFLGSSPSGTDLQAFVMEFIITGFLMLVVCAVTTAKRTTDELEGLIIGATVTLNVIFAGEVSGASMNPARSIGPALVWGCYKGIWIYLLAPTLGAVSAALIYKLLPSTQKADADFSKTGSSHKRVTDLPV</sequence>
<dbReference type="Proteomes" id="UP000836841">
    <property type="component" value="Chromosome 4"/>
</dbReference>
<dbReference type="InterPro" id="IPR000425">
    <property type="entry name" value="MIP"/>
</dbReference>
<evidence type="ECO:0000313" key="9">
    <source>
        <dbReference type="Proteomes" id="UP000836841"/>
    </source>
</evidence>
<protein>
    <submittedName>
        <fullName evidence="8">Uncharacterized protein</fullName>
    </submittedName>
</protein>
<dbReference type="Gene3D" id="1.20.1080.10">
    <property type="entry name" value="Glycerol uptake facilitator protein"/>
    <property type="match status" value="1"/>
</dbReference>
<keyword evidence="5 7" id="KW-0472">Membrane</keyword>
<gene>
    <name evidence="8" type="ORF">TAV2_LOCUS13607</name>
</gene>
<reference evidence="8 9" key="1">
    <citation type="submission" date="2022-03" db="EMBL/GenBank/DDBJ databases">
        <authorList>
            <person name="Nunn A."/>
            <person name="Chopra R."/>
            <person name="Nunn A."/>
            <person name="Contreras Garrido A."/>
        </authorList>
    </citation>
    <scope>NUCLEOTIDE SEQUENCE [LARGE SCALE GENOMIC DNA]</scope>
</reference>